<dbReference type="EMBL" id="JBFXLS010000073">
    <property type="protein sequence ID" value="KAL2819901.1"/>
    <property type="molecule type" value="Genomic_DNA"/>
</dbReference>
<evidence type="ECO:0000313" key="3">
    <source>
        <dbReference type="Proteomes" id="UP001610335"/>
    </source>
</evidence>
<name>A0ABR4HWN1_9EURO</name>
<evidence type="ECO:0000256" key="1">
    <source>
        <dbReference type="SAM" id="MobiDB-lite"/>
    </source>
</evidence>
<feature type="compositionally biased region" description="Low complexity" evidence="1">
    <location>
        <begin position="18"/>
        <end position="38"/>
    </location>
</feature>
<sequence length="106" mass="11538">MDRQNSNSNSDSGQPSKQSHQTNGSSNQNGNNEQTNGHEATDIDTNTAEYYQLFLGRLLTLVSHGQPEAVDRLIGIIRSGASQQEIFTALSELTIDGDLEDLFNGI</sequence>
<reference evidence="2 3" key="1">
    <citation type="submission" date="2024-07" db="EMBL/GenBank/DDBJ databases">
        <title>Section-level genome sequencing and comparative genomics of Aspergillus sections Usti and Cavernicolus.</title>
        <authorList>
            <consortium name="Lawrence Berkeley National Laboratory"/>
            <person name="Nybo J.L."/>
            <person name="Vesth T.C."/>
            <person name="Theobald S."/>
            <person name="Frisvad J.C."/>
            <person name="Larsen T.O."/>
            <person name="Kjaerboelling I."/>
            <person name="Rothschild-Mancinelli K."/>
            <person name="Lyhne E.K."/>
            <person name="Kogle M.E."/>
            <person name="Barry K."/>
            <person name="Clum A."/>
            <person name="Na H."/>
            <person name="Ledsgaard L."/>
            <person name="Lin J."/>
            <person name="Lipzen A."/>
            <person name="Kuo A."/>
            <person name="Riley R."/>
            <person name="Mondo S."/>
            <person name="LaButti K."/>
            <person name="Haridas S."/>
            <person name="Pangalinan J."/>
            <person name="Salamov A.A."/>
            <person name="Simmons B.A."/>
            <person name="Magnuson J.K."/>
            <person name="Chen J."/>
            <person name="Drula E."/>
            <person name="Henrissat B."/>
            <person name="Wiebenga A."/>
            <person name="Lubbers R.J."/>
            <person name="Gomes A.C."/>
            <person name="Makela M.R."/>
            <person name="Stajich J."/>
            <person name="Grigoriev I.V."/>
            <person name="Mortensen U.H."/>
            <person name="De vries R.P."/>
            <person name="Baker S.E."/>
            <person name="Andersen M.R."/>
        </authorList>
    </citation>
    <scope>NUCLEOTIDE SEQUENCE [LARGE SCALE GENOMIC DNA]</scope>
    <source>
        <strain evidence="2 3">CBS 600.67</strain>
    </source>
</reference>
<keyword evidence="3" id="KW-1185">Reference proteome</keyword>
<feature type="compositionally biased region" description="Polar residues" evidence="1">
    <location>
        <begin position="1"/>
        <end position="17"/>
    </location>
</feature>
<protein>
    <recommendedName>
        <fullName evidence="4">Ribosome assembly protein 3</fullName>
    </recommendedName>
</protein>
<gene>
    <name evidence="2" type="ORF">BDW59DRAFT_118827</name>
</gene>
<proteinExistence type="predicted"/>
<comment type="caution">
    <text evidence="2">The sequence shown here is derived from an EMBL/GenBank/DDBJ whole genome shotgun (WGS) entry which is preliminary data.</text>
</comment>
<dbReference type="Proteomes" id="UP001610335">
    <property type="component" value="Unassembled WGS sequence"/>
</dbReference>
<feature type="region of interest" description="Disordered" evidence="1">
    <location>
        <begin position="1"/>
        <end position="43"/>
    </location>
</feature>
<organism evidence="2 3">
    <name type="scientific">Aspergillus cavernicola</name>
    <dbReference type="NCBI Taxonomy" id="176166"/>
    <lineage>
        <taxon>Eukaryota</taxon>
        <taxon>Fungi</taxon>
        <taxon>Dikarya</taxon>
        <taxon>Ascomycota</taxon>
        <taxon>Pezizomycotina</taxon>
        <taxon>Eurotiomycetes</taxon>
        <taxon>Eurotiomycetidae</taxon>
        <taxon>Eurotiales</taxon>
        <taxon>Aspergillaceae</taxon>
        <taxon>Aspergillus</taxon>
        <taxon>Aspergillus subgen. Nidulantes</taxon>
    </lineage>
</organism>
<accession>A0ABR4HWN1</accession>
<evidence type="ECO:0000313" key="2">
    <source>
        <dbReference type="EMBL" id="KAL2819901.1"/>
    </source>
</evidence>
<evidence type="ECO:0008006" key="4">
    <source>
        <dbReference type="Google" id="ProtNLM"/>
    </source>
</evidence>